<accession>A0A1M7ACU4</accession>
<gene>
    <name evidence="1" type="ORF">SAMN05444159_5822</name>
</gene>
<dbReference type="AlphaFoldDB" id="A0A1M7ACU4"/>
<sequence length="61" mass="7096">MELTDQFKRVASADVRCGRCSRPMAIQRFTYADLATEFTSIDYKCLSCGHEEMRQYSDESF</sequence>
<dbReference type="Proteomes" id="UP000189935">
    <property type="component" value="Chromosome I"/>
</dbReference>
<evidence type="ECO:0000313" key="1">
    <source>
        <dbReference type="EMBL" id="SHL40581.1"/>
    </source>
</evidence>
<evidence type="ECO:0000313" key="2">
    <source>
        <dbReference type="Proteomes" id="UP000189935"/>
    </source>
</evidence>
<proteinExistence type="predicted"/>
<reference evidence="1 2" key="1">
    <citation type="submission" date="2016-11" db="EMBL/GenBank/DDBJ databases">
        <authorList>
            <person name="Jaros S."/>
            <person name="Januszkiewicz K."/>
            <person name="Wedrychowicz H."/>
        </authorList>
    </citation>
    <scope>NUCLEOTIDE SEQUENCE [LARGE SCALE GENOMIC DNA]</scope>
    <source>
        <strain evidence="1 2">GAS499</strain>
    </source>
</reference>
<dbReference type="RefSeq" id="WP_079543086.1">
    <property type="nucleotide sequence ID" value="NZ_LT670844.1"/>
</dbReference>
<dbReference type="EMBL" id="LT670844">
    <property type="protein sequence ID" value="SHL40581.1"/>
    <property type="molecule type" value="Genomic_DNA"/>
</dbReference>
<organism evidence="1 2">
    <name type="scientific">Bradyrhizobium lablabi</name>
    <dbReference type="NCBI Taxonomy" id="722472"/>
    <lineage>
        <taxon>Bacteria</taxon>
        <taxon>Pseudomonadati</taxon>
        <taxon>Pseudomonadota</taxon>
        <taxon>Alphaproteobacteria</taxon>
        <taxon>Hyphomicrobiales</taxon>
        <taxon>Nitrobacteraceae</taxon>
        <taxon>Bradyrhizobium</taxon>
    </lineage>
</organism>
<name>A0A1M7ACU4_9BRAD</name>
<dbReference type="SUPFAM" id="SSF57783">
    <property type="entry name" value="Zinc beta-ribbon"/>
    <property type="match status" value="1"/>
</dbReference>
<protein>
    <submittedName>
        <fullName evidence="1">Uncharacterized protein</fullName>
    </submittedName>
</protein>